<evidence type="ECO:0000313" key="1">
    <source>
        <dbReference type="EMBL" id="ACV34498.1"/>
    </source>
</evidence>
<proteinExistence type="predicted"/>
<evidence type="ECO:0008006" key="2">
    <source>
        <dbReference type="Google" id="ProtNLM"/>
    </source>
</evidence>
<dbReference type="NCBIfam" id="NF040826">
    <property type="entry name" value="lxa_BCAM0308"/>
    <property type="match status" value="1"/>
</dbReference>
<name>C7RRK9_ACCRE</name>
<dbReference type="EMBL" id="CP001715">
    <property type="protein sequence ID" value="ACV34498.1"/>
    <property type="molecule type" value="Genomic_DNA"/>
</dbReference>
<dbReference type="STRING" id="522306.CAP2UW1_1169"/>
<protein>
    <recommendedName>
        <fullName evidence="2">ATPase</fullName>
    </recommendedName>
</protein>
<sequence>MITRSIPAGFQRVRRDRLLQEERHDSYKTRGKLAEPTVCPHCGAVFHGGRWQWGISAPEDAQRTSCPACQRVQDHYPAGVVVLEGSFLHSHREEIKHLVLNEAERERAGHPLKRVMAIEESDSEMRVSTTDMHLARGIGEAVHHAYQGELEFHYNAEDAHLRVHWAR</sequence>
<reference evidence="1" key="1">
    <citation type="submission" date="2009-08" db="EMBL/GenBank/DDBJ databases">
        <authorList>
            <consortium name="US DOE Joint Genome Institute"/>
            <person name="Lucas S."/>
            <person name="Copeland A."/>
            <person name="Lapidus A."/>
            <person name="Glavina del Rio T."/>
            <person name="Dalin E."/>
            <person name="Tice H."/>
            <person name="Bruce D."/>
            <person name="Barry K."/>
            <person name="Pitluck S."/>
            <person name="Lowry S."/>
            <person name="Larimer F."/>
            <person name="Land M."/>
            <person name="Hauser L."/>
            <person name="Kyrpides N."/>
            <person name="Ivanova N."/>
            <person name="McMahon K.D."/>
            <person name="Hugenholtz P."/>
        </authorList>
    </citation>
    <scope>NUCLEOTIDE SEQUENCE</scope>
    <source>
        <strain evidence="1">UW-1</strain>
    </source>
</reference>
<dbReference type="OrthoDB" id="9785278at2"/>
<dbReference type="KEGG" id="app:CAP2UW1_1169"/>
<dbReference type="InterPro" id="IPR047706">
    <property type="entry name" value="BCAM0308-like"/>
</dbReference>
<dbReference type="AlphaFoldDB" id="C7RRK9"/>
<dbReference type="eggNOG" id="COG1499">
    <property type="taxonomic scope" value="Bacteria"/>
</dbReference>
<gene>
    <name evidence="1" type="ordered locus">CAP2UW1_1169</name>
</gene>
<reference evidence="1" key="2">
    <citation type="submission" date="2009-09" db="EMBL/GenBank/DDBJ databases">
        <title>Complete sequence of chromosome of Candidatus Accumulibacter phosphatis clade IIA str. UW-1.</title>
        <authorList>
            <consortium name="US DOE Joint Genome Institute"/>
            <person name="Martin H.G."/>
            <person name="Ivanova N."/>
            <person name="Kunin V."/>
            <person name="Warnecke F."/>
            <person name="Barry K."/>
            <person name="He S."/>
            <person name="Salamov A."/>
            <person name="Szeto E."/>
            <person name="Dalin E."/>
            <person name="Pangilinan J.L."/>
            <person name="Lapidus A."/>
            <person name="Lowry S."/>
            <person name="Kyrpides N.C."/>
            <person name="McMahon K.D."/>
            <person name="Hugenholtz P."/>
        </authorList>
    </citation>
    <scope>NUCLEOTIDE SEQUENCE [LARGE SCALE GENOMIC DNA]</scope>
    <source>
        <strain evidence="1">UW-1</strain>
    </source>
</reference>
<dbReference type="HOGENOM" id="CLU_114437_0_0_4"/>
<organism evidence="1">
    <name type="scientific">Accumulibacter regalis</name>
    <dbReference type="NCBI Taxonomy" id="522306"/>
    <lineage>
        <taxon>Bacteria</taxon>
        <taxon>Pseudomonadati</taxon>
        <taxon>Pseudomonadota</taxon>
        <taxon>Betaproteobacteria</taxon>
        <taxon>Candidatus Accumulibacter</taxon>
    </lineage>
</organism>
<accession>C7RRK9</accession>